<dbReference type="Proteomes" id="UP000276133">
    <property type="component" value="Unassembled WGS sequence"/>
</dbReference>
<dbReference type="AlphaFoldDB" id="A0A3M7RSR0"/>
<reference evidence="1 2" key="1">
    <citation type="journal article" date="2018" name="Sci. Rep.">
        <title>Genomic signatures of local adaptation to the degree of environmental predictability in rotifers.</title>
        <authorList>
            <person name="Franch-Gras L."/>
            <person name="Hahn C."/>
            <person name="Garcia-Roger E.M."/>
            <person name="Carmona M.J."/>
            <person name="Serra M."/>
            <person name="Gomez A."/>
        </authorList>
    </citation>
    <scope>NUCLEOTIDE SEQUENCE [LARGE SCALE GENOMIC DNA]</scope>
    <source>
        <strain evidence="1">HYR1</strain>
    </source>
</reference>
<name>A0A3M7RSR0_BRAPC</name>
<sequence length="77" mass="9242">MHNAECTPSKKCYFNKFILNFFFLFQKLFLISNDKLFELMINSKIPLIAQLILRQSPMGTDFRQFILNFFPNFHSDK</sequence>
<protein>
    <submittedName>
        <fullName evidence="1">Uncharacterized protein</fullName>
    </submittedName>
</protein>
<keyword evidence="2" id="KW-1185">Reference proteome</keyword>
<evidence type="ECO:0000313" key="1">
    <source>
        <dbReference type="EMBL" id="RNA26532.1"/>
    </source>
</evidence>
<accession>A0A3M7RSR0</accession>
<dbReference type="EMBL" id="REGN01002722">
    <property type="protein sequence ID" value="RNA26532.1"/>
    <property type="molecule type" value="Genomic_DNA"/>
</dbReference>
<evidence type="ECO:0000313" key="2">
    <source>
        <dbReference type="Proteomes" id="UP000276133"/>
    </source>
</evidence>
<gene>
    <name evidence="1" type="ORF">BpHYR1_048266</name>
</gene>
<comment type="caution">
    <text evidence="1">The sequence shown here is derived from an EMBL/GenBank/DDBJ whole genome shotgun (WGS) entry which is preliminary data.</text>
</comment>
<organism evidence="1 2">
    <name type="scientific">Brachionus plicatilis</name>
    <name type="common">Marine rotifer</name>
    <name type="synonym">Brachionus muelleri</name>
    <dbReference type="NCBI Taxonomy" id="10195"/>
    <lineage>
        <taxon>Eukaryota</taxon>
        <taxon>Metazoa</taxon>
        <taxon>Spiralia</taxon>
        <taxon>Gnathifera</taxon>
        <taxon>Rotifera</taxon>
        <taxon>Eurotatoria</taxon>
        <taxon>Monogononta</taxon>
        <taxon>Pseudotrocha</taxon>
        <taxon>Ploima</taxon>
        <taxon>Brachionidae</taxon>
        <taxon>Brachionus</taxon>
    </lineage>
</organism>
<proteinExistence type="predicted"/>